<dbReference type="SUPFAM" id="SSF159871">
    <property type="entry name" value="YdgH-like"/>
    <property type="match status" value="1"/>
</dbReference>
<dbReference type="InterPro" id="IPR025543">
    <property type="entry name" value="Dodecin-like"/>
</dbReference>
<evidence type="ECO:0000313" key="4">
    <source>
        <dbReference type="EMBL" id="RRD70429.1"/>
    </source>
</evidence>
<dbReference type="AlphaFoldDB" id="A0A3P1YHF4"/>
<dbReference type="Proteomes" id="UP000271008">
    <property type="component" value="Unassembled WGS sequence"/>
</dbReference>
<sequence length="69" mass="7325">MKSINKFIIITTLSLVSVTSFAQSVTATGSTLDEVHAKIAAKAKEAGAGYRITEAYTGNKVHMTAELTH</sequence>
<gene>
    <name evidence="4" type="ORF">EIA08_25915</name>
</gene>
<dbReference type="EMBL" id="RQTU01000063">
    <property type="protein sequence ID" value="RRD70429.1"/>
    <property type="molecule type" value="Genomic_DNA"/>
</dbReference>
<dbReference type="InterPro" id="IPR010854">
    <property type="entry name" value="YdgH/BhsA/McbA-like_dom"/>
</dbReference>
<reference evidence="4 5" key="1">
    <citation type="submission" date="2018-11" db="EMBL/GenBank/DDBJ databases">
        <title>Enterobacteriaceae from Patient.</title>
        <authorList>
            <person name="Shen C."/>
            <person name="Yang Y."/>
            <person name="Tian G."/>
        </authorList>
    </citation>
    <scope>NUCLEOTIDE SEQUENCE [LARGE SCALE GENOMIC DNA]</scope>
    <source>
        <strain evidence="4 5">GBGD28</strain>
    </source>
</reference>
<evidence type="ECO:0000313" key="5">
    <source>
        <dbReference type="Proteomes" id="UP000271008"/>
    </source>
</evidence>
<dbReference type="Gene3D" id="3.30.1660.10">
    <property type="entry name" value="Flavin-binding protein dodecin"/>
    <property type="match status" value="1"/>
</dbReference>
<protein>
    <submittedName>
        <fullName evidence="4">DUF1471 domain-containing protein</fullName>
    </submittedName>
</protein>
<name>A0A3P1YHF4_ECOLX</name>
<dbReference type="RefSeq" id="WP_112031945.1">
    <property type="nucleotide sequence ID" value="NZ_CP029368.1"/>
</dbReference>
<evidence type="ECO:0000259" key="3">
    <source>
        <dbReference type="Pfam" id="PF07338"/>
    </source>
</evidence>
<evidence type="ECO:0000256" key="1">
    <source>
        <dbReference type="ARBA" id="ARBA00022729"/>
    </source>
</evidence>
<comment type="caution">
    <text evidence="4">The sequence shown here is derived from an EMBL/GenBank/DDBJ whole genome shotgun (WGS) entry which is preliminary data.</text>
</comment>
<feature type="signal peptide" evidence="2">
    <location>
        <begin position="1"/>
        <end position="22"/>
    </location>
</feature>
<organism evidence="4 5">
    <name type="scientific">Escherichia coli</name>
    <dbReference type="NCBI Taxonomy" id="562"/>
    <lineage>
        <taxon>Bacteria</taxon>
        <taxon>Pseudomonadati</taxon>
        <taxon>Pseudomonadota</taxon>
        <taxon>Gammaproteobacteria</taxon>
        <taxon>Enterobacterales</taxon>
        <taxon>Enterobacteriaceae</taxon>
        <taxon>Escherichia</taxon>
    </lineage>
</organism>
<feature type="domain" description="YdgH/BhsA/McbA-like" evidence="3">
    <location>
        <begin position="24"/>
        <end position="67"/>
    </location>
</feature>
<dbReference type="InterPro" id="IPR036275">
    <property type="entry name" value="YdgH-like_sf"/>
</dbReference>
<keyword evidence="1 2" id="KW-0732">Signal</keyword>
<feature type="chain" id="PRO_5018204252" evidence="2">
    <location>
        <begin position="23"/>
        <end position="69"/>
    </location>
</feature>
<dbReference type="Pfam" id="PF07338">
    <property type="entry name" value="YdgH_BhsA-like"/>
    <property type="match status" value="1"/>
</dbReference>
<evidence type="ECO:0000256" key="2">
    <source>
        <dbReference type="SAM" id="SignalP"/>
    </source>
</evidence>
<proteinExistence type="predicted"/>
<accession>A0A3P1YHF4</accession>